<dbReference type="AlphaFoldDB" id="A0A1V6NEN6"/>
<proteinExistence type="predicted"/>
<dbReference type="InterPro" id="IPR051430">
    <property type="entry name" value="Fungal_TF_Env_Response"/>
</dbReference>
<organism evidence="9 10">
    <name type="scientific">Penicillium polonicum</name>
    <dbReference type="NCBI Taxonomy" id="60169"/>
    <lineage>
        <taxon>Eukaryota</taxon>
        <taxon>Fungi</taxon>
        <taxon>Dikarya</taxon>
        <taxon>Ascomycota</taxon>
        <taxon>Pezizomycotina</taxon>
        <taxon>Eurotiomycetes</taxon>
        <taxon>Eurotiomycetidae</taxon>
        <taxon>Eurotiales</taxon>
        <taxon>Aspergillaceae</taxon>
        <taxon>Penicillium</taxon>
    </lineage>
</organism>
<dbReference type="GO" id="GO:0005634">
    <property type="term" value="C:nucleus"/>
    <property type="evidence" value="ECO:0007669"/>
    <property type="project" value="TreeGrafter"/>
</dbReference>
<keyword evidence="1" id="KW-0479">Metal-binding</keyword>
<dbReference type="GO" id="GO:0000978">
    <property type="term" value="F:RNA polymerase II cis-regulatory region sequence-specific DNA binding"/>
    <property type="evidence" value="ECO:0007669"/>
    <property type="project" value="TreeGrafter"/>
</dbReference>
<dbReference type="SUPFAM" id="SSF57701">
    <property type="entry name" value="Zn2/Cys6 DNA-binding domain"/>
    <property type="match status" value="1"/>
</dbReference>
<gene>
    <name evidence="9" type="ORF">PENPOL_c010G03578</name>
</gene>
<evidence type="ECO:0000256" key="6">
    <source>
        <dbReference type="ARBA" id="ARBA00023242"/>
    </source>
</evidence>
<dbReference type="InterPro" id="IPR001138">
    <property type="entry name" value="Zn2Cys6_DnaBD"/>
</dbReference>
<feature type="region of interest" description="Disordered" evidence="7">
    <location>
        <begin position="58"/>
        <end position="112"/>
    </location>
</feature>
<comment type="caution">
    <text evidence="9">The sequence shown here is derived from an EMBL/GenBank/DDBJ whole genome shotgun (WGS) entry which is preliminary data.</text>
</comment>
<dbReference type="GO" id="GO:0008270">
    <property type="term" value="F:zinc ion binding"/>
    <property type="evidence" value="ECO:0007669"/>
    <property type="project" value="InterPro"/>
</dbReference>
<dbReference type="PANTHER" id="PTHR31944">
    <property type="entry name" value="HEME-RESPONSIVE ZINC FINGER TRANSCRIPTION FACTOR HAP1"/>
    <property type="match status" value="1"/>
</dbReference>
<keyword evidence="4" id="KW-0238">DNA-binding</keyword>
<dbReference type="Gene3D" id="4.10.240.10">
    <property type="entry name" value="Zn(2)-C6 fungal-type DNA-binding domain"/>
    <property type="match status" value="1"/>
</dbReference>
<feature type="region of interest" description="Disordered" evidence="7">
    <location>
        <begin position="456"/>
        <end position="477"/>
    </location>
</feature>
<dbReference type="PANTHER" id="PTHR31944:SF129">
    <property type="entry name" value="ASPYRIDONES CLUSTER REGULATOR APDR-RELATED"/>
    <property type="match status" value="1"/>
</dbReference>
<feature type="region of interest" description="Disordered" evidence="7">
    <location>
        <begin position="1"/>
        <end position="28"/>
    </location>
</feature>
<evidence type="ECO:0000256" key="1">
    <source>
        <dbReference type="ARBA" id="ARBA00022723"/>
    </source>
</evidence>
<feature type="domain" description="Zn(2)-C6 fungal-type" evidence="8">
    <location>
        <begin position="24"/>
        <end position="55"/>
    </location>
</feature>
<evidence type="ECO:0000256" key="5">
    <source>
        <dbReference type="ARBA" id="ARBA00023163"/>
    </source>
</evidence>
<sequence length="793" mass="89436">MAQDQNNPLVTTSPPRKRRRPPKSCDPCRYRKVRCDRKFPCGQCERARTSLRCYYAPTVTASSPSGGDISHLAAPSVREGDSPPSQPVDPQRQSRPPAPTSQLLPPDQDQSQNKIIQDLQRRLRRLEEQLPYPPSSRPTTGPNPDVSQAQALRHLHDRVLVTEEQCSDFSQPSNLVNGWAIPATLPRLRVTPDKTKVFGPSHWLHSAEKFQVLGKFDAKEVEPSLQDVDARSEFAGVFKDCRHLRQTMKAQESVRLNHPVPDILSTLPTQAVCDILVDAYLRTFEFIYRVIHIPSFWEEYRRFWTQPQSTSTHFLMQLVLILALGTTFYPDRSKRVNLRRLAHTWIYAAQWWLVGPSEKSTVNLEGLQVGCLLLLARQTNSLPSTSWLSAGSVLRMAMVMGLHRAPDLFPALSVYQSEMRARLWVTVLELTLLSSLDAAMPLPFSLQDIDCTAPSNLDDEQFGPKTETLPRPQSSERLTESSIQVLLLKSLPVRVEAVRLLNNQHRQELSYETALRLGTELRSACRDVAALFDTSRNQSRHATPNLNMTNFHLRFIDTYLRRYILFLHRPFMIQARKDPRFYLSRKVCLESCVVVASYADHLTLPSDSLDDLSHLTIVGRGSFKGALSFDVIISLGLEIITQLEEEASTRPSGCSPPFVADHLDEMTKAHRAPLIRSLEHIQEQLLQIIALGNPSLKRYNFLSAILSQIRAMESGQPIQPAIYQTIKESLMRCHSLLQVSHAASSPQESVESLTTGPDSLADFNVEDLDPALGLEIPSLLFFPGLMDTSGIEW</sequence>
<dbReference type="OrthoDB" id="4337792at2759"/>
<evidence type="ECO:0000256" key="3">
    <source>
        <dbReference type="ARBA" id="ARBA00023015"/>
    </source>
</evidence>
<dbReference type="EMBL" id="MDYM01000010">
    <property type="protein sequence ID" value="OQD63194.1"/>
    <property type="molecule type" value="Genomic_DNA"/>
</dbReference>
<dbReference type="PROSITE" id="PS50048">
    <property type="entry name" value="ZN2_CY6_FUNGAL_2"/>
    <property type="match status" value="1"/>
</dbReference>
<evidence type="ECO:0000256" key="4">
    <source>
        <dbReference type="ARBA" id="ARBA00023125"/>
    </source>
</evidence>
<dbReference type="Pfam" id="PF00172">
    <property type="entry name" value="Zn_clus"/>
    <property type="match status" value="1"/>
</dbReference>
<dbReference type="GO" id="GO:0001228">
    <property type="term" value="F:DNA-binding transcription activator activity, RNA polymerase II-specific"/>
    <property type="evidence" value="ECO:0007669"/>
    <property type="project" value="TreeGrafter"/>
</dbReference>
<keyword evidence="6" id="KW-0539">Nucleus</keyword>
<dbReference type="Proteomes" id="UP000191408">
    <property type="component" value="Unassembled WGS sequence"/>
</dbReference>
<keyword evidence="3" id="KW-0805">Transcription regulation</keyword>
<evidence type="ECO:0000256" key="2">
    <source>
        <dbReference type="ARBA" id="ARBA00022833"/>
    </source>
</evidence>
<keyword evidence="2" id="KW-0862">Zinc</keyword>
<dbReference type="CDD" id="cd00067">
    <property type="entry name" value="GAL4"/>
    <property type="match status" value="1"/>
</dbReference>
<feature type="compositionally biased region" description="Polar residues" evidence="7">
    <location>
        <begin position="100"/>
        <end position="112"/>
    </location>
</feature>
<reference evidence="10" key="1">
    <citation type="journal article" date="2017" name="Nat. Microbiol.">
        <title>Global analysis of biosynthetic gene clusters reveals vast potential of secondary metabolite production in Penicillium species.</title>
        <authorList>
            <person name="Nielsen J.C."/>
            <person name="Grijseels S."/>
            <person name="Prigent S."/>
            <person name="Ji B."/>
            <person name="Dainat J."/>
            <person name="Nielsen K.F."/>
            <person name="Frisvad J.C."/>
            <person name="Workman M."/>
            <person name="Nielsen J."/>
        </authorList>
    </citation>
    <scope>NUCLEOTIDE SEQUENCE [LARGE SCALE GENOMIC DNA]</scope>
    <source>
        <strain evidence="10">IBT 4502</strain>
    </source>
</reference>
<evidence type="ECO:0000313" key="9">
    <source>
        <dbReference type="EMBL" id="OQD63194.1"/>
    </source>
</evidence>
<name>A0A1V6NEN6_PENPO</name>
<dbReference type="InterPro" id="IPR007219">
    <property type="entry name" value="XnlR_reg_dom"/>
</dbReference>
<evidence type="ECO:0000256" key="7">
    <source>
        <dbReference type="SAM" id="MobiDB-lite"/>
    </source>
</evidence>
<dbReference type="SMART" id="SM00906">
    <property type="entry name" value="Fungal_trans"/>
    <property type="match status" value="1"/>
</dbReference>
<dbReference type="Pfam" id="PF04082">
    <property type="entry name" value="Fungal_trans"/>
    <property type="match status" value="1"/>
</dbReference>
<evidence type="ECO:0000313" key="10">
    <source>
        <dbReference type="Proteomes" id="UP000191408"/>
    </source>
</evidence>
<evidence type="ECO:0000259" key="8">
    <source>
        <dbReference type="PROSITE" id="PS50048"/>
    </source>
</evidence>
<accession>A0A1V6NEN6</accession>
<dbReference type="CDD" id="cd12148">
    <property type="entry name" value="fungal_TF_MHR"/>
    <property type="match status" value="1"/>
</dbReference>
<dbReference type="GO" id="GO:0006351">
    <property type="term" value="P:DNA-templated transcription"/>
    <property type="evidence" value="ECO:0007669"/>
    <property type="project" value="InterPro"/>
</dbReference>
<keyword evidence="10" id="KW-1185">Reference proteome</keyword>
<dbReference type="PROSITE" id="PS00463">
    <property type="entry name" value="ZN2_CY6_FUNGAL_1"/>
    <property type="match status" value="1"/>
</dbReference>
<dbReference type="InterPro" id="IPR036864">
    <property type="entry name" value="Zn2-C6_fun-type_DNA-bd_sf"/>
</dbReference>
<protein>
    <recommendedName>
        <fullName evidence="8">Zn(2)-C6 fungal-type domain-containing protein</fullName>
    </recommendedName>
</protein>
<dbReference type="SMART" id="SM00066">
    <property type="entry name" value="GAL4"/>
    <property type="match status" value="1"/>
</dbReference>
<keyword evidence="5" id="KW-0804">Transcription</keyword>
<feature type="compositionally biased region" description="Polar residues" evidence="7">
    <location>
        <begin position="1"/>
        <end position="12"/>
    </location>
</feature>